<feature type="coiled-coil region" evidence="1">
    <location>
        <begin position="13"/>
        <end position="47"/>
    </location>
</feature>
<accession>A0A914IAG8</accession>
<evidence type="ECO:0000313" key="3">
    <source>
        <dbReference type="WBParaSite" id="Gr19_v10_g9001.t1"/>
    </source>
</evidence>
<protein>
    <submittedName>
        <fullName evidence="3">Uncharacterized protein</fullName>
    </submittedName>
</protein>
<evidence type="ECO:0000256" key="1">
    <source>
        <dbReference type="SAM" id="Coils"/>
    </source>
</evidence>
<keyword evidence="2" id="KW-1185">Reference proteome</keyword>
<dbReference type="AlphaFoldDB" id="A0A914IAG8"/>
<proteinExistence type="predicted"/>
<evidence type="ECO:0000313" key="2">
    <source>
        <dbReference type="Proteomes" id="UP000887572"/>
    </source>
</evidence>
<keyword evidence="1" id="KW-0175">Coiled coil</keyword>
<dbReference type="Proteomes" id="UP000887572">
    <property type="component" value="Unplaced"/>
</dbReference>
<dbReference type="WBParaSite" id="Gr19_v10_g9001.t1">
    <property type="protein sequence ID" value="Gr19_v10_g9001.t1"/>
    <property type="gene ID" value="Gr19_v10_g9001"/>
</dbReference>
<sequence>MEDASDKGMAAINGKAIVNVNSAKEKLRNLQQQTAQETARHDKLQIASQQITFRRRLGFDNSSNRQ</sequence>
<organism evidence="2 3">
    <name type="scientific">Globodera rostochiensis</name>
    <name type="common">Golden nematode worm</name>
    <name type="synonym">Heterodera rostochiensis</name>
    <dbReference type="NCBI Taxonomy" id="31243"/>
    <lineage>
        <taxon>Eukaryota</taxon>
        <taxon>Metazoa</taxon>
        <taxon>Ecdysozoa</taxon>
        <taxon>Nematoda</taxon>
        <taxon>Chromadorea</taxon>
        <taxon>Rhabditida</taxon>
        <taxon>Tylenchina</taxon>
        <taxon>Tylenchomorpha</taxon>
        <taxon>Tylenchoidea</taxon>
        <taxon>Heteroderidae</taxon>
        <taxon>Heteroderinae</taxon>
        <taxon>Globodera</taxon>
    </lineage>
</organism>
<name>A0A914IAG8_GLORO</name>
<reference evidence="3" key="1">
    <citation type="submission" date="2022-11" db="UniProtKB">
        <authorList>
            <consortium name="WormBaseParasite"/>
        </authorList>
    </citation>
    <scope>IDENTIFICATION</scope>
</reference>